<organism evidence="1">
    <name type="scientific">hydrothermal vent metagenome</name>
    <dbReference type="NCBI Taxonomy" id="652676"/>
    <lineage>
        <taxon>unclassified sequences</taxon>
        <taxon>metagenomes</taxon>
        <taxon>ecological metagenomes</taxon>
    </lineage>
</organism>
<evidence type="ECO:0008006" key="2">
    <source>
        <dbReference type="Google" id="ProtNLM"/>
    </source>
</evidence>
<dbReference type="AlphaFoldDB" id="A0A3B0ZCE5"/>
<gene>
    <name evidence="1" type="ORF">MNBD_GAMMA12-2921</name>
</gene>
<name>A0A3B0ZCE5_9ZZZZ</name>
<dbReference type="PROSITE" id="PS51257">
    <property type="entry name" value="PROKAR_LIPOPROTEIN"/>
    <property type="match status" value="1"/>
</dbReference>
<sequence>MNCRIIKIIAISLVISSCGGLNVKPNFIFKAGTKLGIVIFSDSENCPANLSVIVSKVGKTQPLIYMAIDYRKAVSRTVLAFGDSCGRVFVSSLKAGKYEFLGFQTAGGHGVNYHGSMKIRFDVTAGKVTYLGYFNFATHYGDRVFGVIVKDRRIRDIPLFRKHVPSLKNSSVFFQVNKYRGTNLRIKRYVNAIGPVYITIPNFQ</sequence>
<proteinExistence type="predicted"/>
<protein>
    <recommendedName>
        <fullName evidence="2">Lipoprotein</fullName>
    </recommendedName>
</protein>
<reference evidence="1" key="1">
    <citation type="submission" date="2018-06" db="EMBL/GenBank/DDBJ databases">
        <authorList>
            <person name="Zhirakovskaya E."/>
        </authorList>
    </citation>
    <scope>NUCLEOTIDE SEQUENCE</scope>
</reference>
<accession>A0A3B0ZCE5</accession>
<dbReference type="EMBL" id="UOFL01000151">
    <property type="protein sequence ID" value="VAW78396.1"/>
    <property type="molecule type" value="Genomic_DNA"/>
</dbReference>
<evidence type="ECO:0000313" key="1">
    <source>
        <dbReference type="EMBL" id="VAW78396.1"/>
    </source>
</evidence>